<evidence type="ECO:0000259" key="4">
    <source>
        <dbReference type="Pfam" id="PF06722"/>
    </source>
</evidence>
<dbReference type="Proteomes" id="UP000556084">
    <property type="component" value="Unassembled WGS sequence"/>
</dbReference>
<dbReference type="FunFam" id="3.40.50.2000:FF:000072">
    <property type="entry name" value="Glycosyl transferase"/>
    <property type="match status" value="1"/>
</dbReference>
<proteinExistence type="inferred from homology"/>
<evidence type="ECO:0000313" key="7">
    <source>
        <dbReference type="Proteomes" id="UP000556084"/>
    </source>
</evidence>
<keyword evidence="3 6" id="KW-0808">Transferase</keyword>
<dbReference type="InterPro" id="IPR010610">
    <property type="entry name" value="EryCIII-like_C"/>
</dbReference>
<sequence>MRVLIIPSPVTTHFMPMIPLAWALRAAGHELLVAGQPDVMGVAGQAGLHAVRTGEAFRAGELLLSLLPPGKRPVEAFGRWTTEQMSVFPPNWAAHSESVLPRYLEIARAYRPDLVLADPMEVNSLVVAGVLGVPVVHHRYGVDEVAAPFRVGAAKALQERCERLGLDGLPEPTVTLDPCPPGLQLPYLDPGVPIRYVPYNGSGEVPGWLQEERPPGTGRRRVAVSMGSMALDLNGVPLLRRVLDAFEGLPDTEAIATVGEAHRAELGPVPGNVRLVDPLPLHLLVGSCDAMIHHGGTGTSMTALAVGLPQLSLPQVADQFANADRLAATGIGPNVADAAAQNDPVRVREAVEALLSTPGHGKTAREMQQAMAAMPSPAQVAAELERLVRTGGPR</sequence>
<comment type="similarity">
    <text evidence="1">Belongs to the glycosyltransferase 28 family.</text>
</comment>
<evidence type="ECO:0000259" key="5">
    <source>
        <dbReference type="Pfam" id="PF21036"/>
    </source>
</evidence>
<keyword evidence="7" id="KW-1185">Reference proteome</keyword>
<protein>
    <submittedName>
        <fullName evidence="6">Glycosyltransferase</fullName>
        <ecNumber evidence="6">2.4.1.-</ecNumber>
    </submittedName>
</protein>
<keyword evidence="2 6" id="KW-0328">Glycosyltransferase</keyword>
<evidence type="ECO:0000313" key="6">
    <source>
        <dbReference type="EMBL" id="MBB4893139.1"/>
    </source>
</evidence>
<comment type="caution">
    <text evidence="6">The sequence shown here is derived from an EMBL/GenBank/DDBJ whole genome shotgun (WGS) entry which is preliminary data.</text>
</comment>
<dbReference type="RefSeq" id="WP_184348932.1">
    <property type="nucleotide sequence ID" value="NZ_JACHJH010000003.1"/>
</dbReference>
<evidence type="ECO:0000256" key="1">
    <source>
        <dbReference type="ARBA" id="ARBA00006962"/>
    </source>
</evidence>
<dbReference type="InterPro" id="IPR048284">
    <property type="entry name" value="EryCIII-like_N"/>
</dbReference>
<dbReference type="AlphaFoldDB" id="A0A7W7LMS5"/>
<dbReference type="InterPro" id="IPR050426">
    <property type="entry name" value="Glycosyltransferase_28"/>
</dbReference>
<dbReference type="EMBL" id="JACHJH010000003">
    <property type="protein sequence ID" value="MBB4893139.1"/>
    <property type="molecule type" value="Genomic_DNA"/>
</dbReference>
<name>A0A7W7LMS5_9ACTN</name>
<dbReference type="Pfam" id="PF06722">
    <property type="entry name" value="EryCIII-like_C"/>
    <property type="match status" value="1"/>
</dbReference>
<dbReference type="SUPFAM" id="SSF53756">
    <property type="entry name" value="UDP-Glycosyltransferase/glycogen phosphorylase"/>
    <property type="match status" value="1"/>
</dbReference>
<feature type="domain" description="Erythromycin biosynthesis protein CIII-like C-terminal" evidence="4">
    <location>
        <begin position="242"/>
        <end position="387"/>
    </location>
</feature>
<dbReference type="GO" id="GO:0008194">
    <property type="term" value="F:UDP-glycosyltransferase activity"/>
    <property type="evidence" value="ECO:0007669"/>
    <property type="project" value="InterPro"/>
</dbReference>
<dbReference type="PANTHER" id="PTHR48050">
    <property type="entry name" value="STEROL 3-BETA-GLUCOSYLTRANSFERASE"/>
    <property type="match status" value="1"/>
</dbReference>
<feature type="domain" description="Erythromycin biosynthesis protein CIII-like N-terminal" evidence="5">
    <location>
        <begin position="22"/>
        <end position="227"/>
    </location>
</feature>
<dbReference type="Pfam" id="PF21036">
    <property type="entry name" value="EryCIII-like_N"/>
    <property type="match status" value="1"/>
</dbReference>
<reference evidence="6 7" key="1">
    <citation type="submission" date="2020-08" db="EMBL/GenBank/DDBJ databases">
        <title>Genomic Encyclopedia of Type Strains, Phase III (KMG-III): the genomes of soil and plant-associated and newly described type strains.</title>
        <authorList>
            <person name="Whitman W."/>
        </authorList>
    </citation>
    <scope>NUCLEOTIDE SEQUENCE [LARGE SCALE GENOMIC DNA]</scope>
    <source>
        <strain evidence="6 7">CECT 3266</strain>
    </source>
</reference>
<dbReference type="GO" id="GO:0016758">
    <property type="term" value="F:hexosyltransferase activity"/>
    <property type="evidence" value="ECO:0007669"/>
    <property type="project" value="UniProtKB-ARBA"/>
</dbReference>
<dbReference type="EC" id="2.4.1.-" evidence="6"/>
<dbReference type="GO" id="GO:0017000">
    <property type="term" value="P:antibiotic biosynthetic process"/>
    <property type="evidence" value="ECO:0007669"/>
    <property type="project" value="UniProtKB-ARBA"/>
</dbReference>
<accession>A0A7W7LMS5</accession>
<evidence type="ECO:0000256" key="2">
    <source>
        <dbReference type="ARBA" id="ARBA00022676"/>
    </source>
</evidence>
<dbReference type="CDD" id="cd03784">
    <property type="entry name" value="GT1_Gtf-like"/>
    <property type="match status" value="1"/>
</dbReference>
<organism evidence="6 7">
    <name type="scientific">Streptomyces olivoverticillatus</name>
    <dbReference type="NCBI Taxonomy" id="66427"/>
    <lineage>
        <taxon>Bacteria</taxon>
        <taxon>Bacillati</taxon>
        <taxon>Actinomycetota</taxon>
        <taxon>Actinomycetes</taxon>
        <taxon>Kitasatosporales</taxon>
        <taxon>Streptomycetaceae</taxon>
        <taxon>Streptomyces</taxon>
    </lineage>
</organism>
<gene>
    <name evidence="6" type="ORF">FHS39_002170</name>
</gene>
<evidence type="ECO:0000256" key="3">
    <source>
        <dbReference type="ARBA" id="ARBA00022679"/>
    </source>
</evidence>
<dbReference type="Gene3D" id="3.40.50.2000">
    <property type="entry name" value="Glycogen Phosphorylase B"/>
    <property type="match status" value="2"/>
</dbReference>
<dbReference type="InterPro" id="IPR002213">
    <property type="entry name" value="UDP_glucos_trans"/>
</dbReference>
<dbReference type="PANTHER" id="PTHR48050:SF13">
    <property type="entry name" value="STEROL 3-BETA-GLUCOSYLTRANSFERASE UGT80A2"/>
    <property type="match status" value="1"/>
</dbReference>